<keyword evidence="4" id="KW-0808">Transferase</keyword>
<gene>
    <name evidence="4" type="ORF">EDB95_3021</name>
</gene>
<comment type="caution">
    <text evidence="4">The sequence shown here is derived from an EMBL/GenBank/DDBJ whole genome shotgun (WGS) entry which is preliminary data.</text>
</comment>
<dbReference type="AlphaFoldDB" id="A0A4R8DUD0"/>
<feature type="transmembrane region" description="Helical" evidence="2">
    <location>
        <begin position="12"/>
        <end position="29"/>
    </location>
</feature>
<dbReference type="OrthoDB" id="9792992at2"/>
<sequence>MLPWRKYRHVNFIFWTGYFLYEWLANSVLDDAYKANFYQAIIYTSVSIVAAWVTLHIVLLRFFLPERKPGAWWVLAASIVACTLLRRVFSYYIIYRHFHPEYLQWHKSFWSPKIIGEAAWMYLVVGFNNMLYFMRAWYEQQRISEVLKKDKAIAQLELLKSQVHPHFIFNTLNNIYSLSLHQDRRTPDMIHRLSSLLSYMLYDSKDAVIPVSKEIEYVQNYIELQKIRYSDRLDVSINVFLAVDGFFVAPLLLLPLVENCFKHGVASEAGRAWIRMDLSRDGDWLVVKLENSVAEKCVTETADGARGARGDTEAAGGTTETAGGAPLVNRASGPGVNGHAVPENGGIGLDNVRRRLEILYPEQHDFKTLSEAQSFLAVLKIKNQAP</sequence>
<dbReference type="RefSeq" id="WP_133994606.1">
    <property type="nucleotide sequence ID" value="NZ_SODV01000001.1"/>
</dbReference>
<name>A0A4R8DUD0_9BACT</name>
<dbReference type="GO" id="GO:0000155">
    <property type="term" value="F:phosphorelay sensor kinase activity"/>
    <property type="evidence" value="ECO:0007669"/>
    <property type="project" value="InterPro"/>
</dbReference>
<evidence type="ECO:0000313" key="4">
    <source>
        <dbReference type="EMBL" id="TDX01974.1"/>
    </source>
</evidence>
<keyword evidence="2" id="KW-0812">Transmembrane</keyword>
<dbReference type="Proteomes" id="UP000294498">
    <property type="component" value="Unassembled WGS sequence"/>
</dbReference>
<dbReference type="EMBL" id="SODV01000001">
    <property type="protein sequence ID" value="TDX01974.1"/>
    <property type="molecule type" value="Genomic_DNA"/>
</dbReference>
<evidence type="ECO:0000256" key="1">
    <source>
        <dbReference type="SAM" id="MobiDB-lite"/>
    </source>
</evidence>
<keyword evidence="5" id="KW-1185">Reference proteome</keyword>
<accession>A0A4R8DUD0</accession>
<feature type="transmembrane region" description="Helical" evidence="2">
    <location>
        <begin position="235"/>
        <end position="257"/>
    </location>
</feature>
<feature type="compositionally biased region" description="Low complexity" evidence="1">
    <location>
        <begin position="313"/>
        <end position="325"/>
    </location>
</feature>
<feature type="transmembrane region" description="Helical" evidence="2">
    <location>
        <begin position="114"/>
        <end position="134"/>
    </location>
</feature>
<dbReference type="Pfam" id="PF06580">
    <property type="entry name" value="His_kinase"/>
    <property type="match status" value="1"/>
</dbReference>
<organism evidence="4 5">
    <name type="scientific">Dinghuibacter silviterrae</name>
    <dbReference type="NCBI Taxonomy" id="1539049"/>
    <lineage>
        <taxon>Bacteria</taxon>
        <taxon>Pseudomonadati</taxon>
        <taxon>Bacteroidota</taxon>
        <taxon>Chitinophagia</taxon>
        <taxon>Chitinophagales</taxon>
        <taxon>Chitinophagaceae</taxon>
        <taxon>Dinghuibacter</taxon>
    </lineage>
</organism>
<keyword evidence="2" id="KW-1133">Transmembrane helix</keyword>
<proteinExistence type="predicted"/>
<evidence type="ECO:0000259" key="3">
    <source>
        <dbReference type="Pfam" id="PF06580"/>
    </source>
</evidence>
<reference evidence="4 5" key="1">
    <citation type="submission" date="2019-03" db="EMBL/GenBank/DDBJ databases">
        <title>Genomic Encyclopedia of Type Strains, Phase IV (KMG-IV): sequencing the most valuable type-strain genomes for metagenomic binning, comparative biology and taxonomic classification.</title>
        <authorList>
            <person name="Goeker M."/>
        </authorList>
    </citation>
    <scope>NUCLEOTIDE SEQUENCE [LARGE SCALE GENOMIC DNA]</scope>
    <source>
        <strain evidence="4 5">DSM 100059</strain>
    </source>
</reference>
<dbReference type="PANTHER" id="PTHR34220:SF7">
    <property type="entry name" value="SENSOR HISTIDINE KINASE YPDA"/>
    <property type="match status" value="1"/>
</dbReference>
<dbReference type="PANTHER" id="PTHR34220">
    <property type="entry name" value="SENSOR HISTIDINE KINASE YPDA"/>
    <property type="match status" value="1"/>
</dbReference>
<dbReference type="InterPro" id="IPR050640">
    <property type="entry name" value="Bact_2-comp_sensor_kinase"/>
</dbReference>
<evidence type="ECO:0000313" key="5">
    <source>
        <dbReference type="Proteomes" id="UP000294498"/>
    </source>
</evidence>
<keyword evidence="4" id="KW-0418">Kinase</keyword>
<keyword evidence="2" id="KW-0472">Membrane</keyword>
<evidence type="ECO:0000256" key="2">
    <source>
        <dbReference type="SAM" id="Phobius"/>
    </source>
</evidence>
<feature type="region of interest" description="Disordered" evidence="1">
    <location>
        <begin position="301"/>
        <end position="342"/>
    </location>
</feature>
<feature type="domain" description="Signal transduction histidine kinase internal region" evidence="3">
    <location>
        <begin position="154"/>
        <end position="233"/>
    </location>
</feature>
<feature type="transmembrane region" description="Helical" evidence="2">
    <location>
        <begin position="71"/>
        <end position="94"/>
    </location>
</feature>
<dbReference type="InterPro" id="IPR010559">
    <property type="entry name" value="Sig_transdc_His_kin_internal"/>
</dbReference>
<dbReference type="GO" id="GO:0016020">
    <property type="term" value="C:membrane"/>
    <property type="evidence" value="ECO:0007669"/>
    <property type="project" value="InterPro"/>
</dbReference>
<feature type="transmembrane region" description="Helical" evidence="2">
    <location>
        <begin position="41"/>
        <end position="64"/>
    </location>
</feature>
<protein>
    <submittedName>
        <fullName evidence="4">Histidine kinase</fullName>
    </submittedName>
</protein>